<evidence type="ECO:0000313" key="15">
    <source>
        <dbReference type="EMBL" id="QCI22579.1"/>
    </source>
</evidence>
<dbReference type="Pfam" id="PF21213">
    <property type="entry name" value="WHD_PriA"/>
    <property type="match status" value="1"/>
</dbReference>
<dbReference type="GO" id="GO:0016787">
    <property type="term" value="F:hydrolase activity"/>
    <property type="evidence" value="ECO:0007669"/>
    <property type="project" value="UniProtKB-KW"/>
</dbReference>
<feature type="domain" description="Primosomal protein N' 3' DNA-binding" evidence="12">
    <location>
        <begin position="8"/>
        <end position="103"/>
    </location>
</feature>
<dbReference type="InterPro" id="IPR048949">
    <property type="entry name" value="WHD_PriA"/>
</dbReference>
<dbReference type="GO" id="GO:0043138">
    <property type="term" value="F:3'-5' DNA helicase activity"/>
    <property type="evidence" value="ECO:0007669"/>
    <property type="project" value="TreeGrafter"/>
</dbReference>
<dbReference type="SUPFAM" id="SSF52540">
    <property type="entry name" value="P-loop containing nucleoside triphosphate hydrolases"/>
    <property type="match status" value="1"/>
</dbReference>
<evidence type="ECO:0000256" key="3">
    <source>
        <dbReference type="ARBA" id="ARBA00022723"/>
    </source>
</evidence>
<keyword evidence="1 11" id="KW-0639">Primosome</keyword>
<keyword evidence="9 11" id="KW-0238">DNA-binding</keyword>
<comment type="cofactor">
    <cofactor evidence="11">
        <name>Zn(2+)</name>
        <dbReference type="ChEBI" id="CHEBI:29105"/>
    </cofactor>
    <text evidence="11">Binds 2 zinc ions per subunit.</text>
</comment>
<keyword evidence="2 11" id="KW-0235">DNA replication</keyword>
<keyword evidence="10" id="KW-0413">Isomerase</keyword>
<dbReference type="GO" id="GO:0006269">
    <property type="term" value="P:DNA replication, synthesis of primer"/>
    <property type="evidence" value="ECO:0007669"/>
    <property type="project" value="UniProtKB-KW"/>
</dbReference>
<dbReference type="GO" id="GO:0005524">
    <property type="term" value="F:ATP binding"/>
    <property type="evidence" value="ECO:0007669"/>
    <property type="project" value="UniProtKB-UniRule"/>
</dbReference>
<comment type="function">
    <text evidence="11">Initiates the restart of stalled replication forks, which reloads the replicative helicase on sites other than the origin of replication. Recognizes and binds to abandoned replication forks and remodels them to uncover a helicase loading site. Promotes assembly of the primosome at these replication forks.</text>
</comment>
<dbReference type="GO" id="GO:0006270">
    <property type="term" value="P:DNA replication initiation"/>
    <property type="evidence" value="ECO:0007669"/>
    <property type="project" value="TreeGrafter"/>
</dbReference>
<dbReference type="InterPro" id="IPR037274">
    <property type="entry name" value="Znf_CHY_sf"/>
</dbReference>
<reference evidence="15 16" key="1">
    <citation type="submission" date="2018-12" db="EMBL/GenBank/DDBJ databases">
        <authorList>
            <person name="Chong R.A."/>
        </authorList>
    </citation>
    <scope>NUCLEOTIDE SEQUENCE [LARGE SCALE GENOMIC DNA]</scope>
    <source>
        <strain evidence="15 16">Mga</strain>
    </source>
</reference>
<feature type="binding site" evidence="11">
    <location>
        <position position="434"/>
    </location>
    <ligand>
        <name>Zn(2+)</name>
        <dbReference type="ChEBI" id="CHEBI:29105"/>
        <label>1</label>
    </ligand>
</feature>
<dbReference type="InterPro" id="IPR041222">
    <property type="entry name" value="PriA_3primeBD"/>
</dbReference>
<feature type="binding site" evidence="11">
    <location>
        <position position="461"/>
    </location>
    <ligand>
        <name>Zn(2+)</name>
        <dbReference type="ChEBI" id="CHEBI:29105"/>
        <label>2</label>
    </ligand>
</feature>
<dbReference type="NCBIfam" id="TIGR00595">
    <property type="entry name" value="priA"/>
    <property type="match status" value="1"/>
</dbReference>
<dbReference type="Gene3D" id="3.40.1440.60">
    <property type="entry name" value="PriA, 3(prime) DNA-binding domain"/>
    <property type="match status" value="1"/>
</dbReference>
<evidence type="ECO:0000256" key="1">
    <source>
        <dbReference type="ARBA" id="ARBA00022515"/>
    </source>
</evidence>
<evidence type="ECO:0000256" key="8">
    <source>
        <dbReference type="ARBA" id="ARBA00022840"/>
    </source>
</evidence>
<protein>
    <recommendedName>
        <fullName evidence="11">Probable replication restart protein PriA</fullName>
    </recommendedName>
    <alternativeName>
        <fullName evidence="11">Putative ATP-dependent DNA helicase PriA</fullName>
    </alternativeName>
</protein>
<comment type="caution">
    <text evidence="11">As this protein does not have any detectable helicase domains, it probably does not have helicase activity.</text>
</comment>
<keyword evidence="5" id="KW-0378">Hydrolase</keyword>
<dbReference type="Pfam" id="PF17764">
    <property type="entry name" value="PriA_3primeBD"/>
    <property type="match status" value="1"/>
</dbReference>
<dbReference type="InterPro" id="IPR005259">
    <property type="entry name" value="PriA"/>
</dbReference>
<feature type="binding site" evidence="11">
    <location>
        <position position="446"/>
    </location>
    <ligand>
        <name>Zn(2+)</name>
        <dbReference type="ChEBI" id="CHEBI:29105"/>
        <label>2</label>
    </ligand>
</feature>
<dbReference type="InterPro" id="IPR042115">
    <property type="entry name" value="PriA_3primeBD_sf"/>
</dbReference>
<dbReference type="GO" id="GO:0008270">
    <property type="term" value="F:zinc ion binding"/>
    <property type="evidence" value="ECO:0007669"/>
    <property type="project" value="UniProtKB-UniRule"/>
</dbReference>
<feature type="domain" description="Primosomal protein N C-terminal" evidence="13">
    <location>
        <begin position="630"/>
        <end position="728"/>
    </location>
</feature>
<evidence type="ECO:0000259" key="13">
    <source>
        <dbReference type="Pfam" id="PF18074"/>
    </source>
</evidence>
<keyword evidence="3 11" id="KW-0479">Metal-binding</keyword>
<evidence type="ECO:0000313" key="16">
    <source>
        <dbReference type="Proteomes" id="UP000298716"/>
    </source>
</evidence>
<sequence length="729" mass="86476">MDISVIIKVVLPIPVRQYFKYFIPNCMRPVIGGRILVPFNSKHMIGIVVAIYKNNNISQLNLKCVQSLIDTKPLYSDVILDLLKWISKNYHCPIGNLFFFILPKILHSNYMIKNKYICEWSITKKGRELDLNHLKRKKKQLHTLIFLKKKSVLSTELKKYNLSKVILKKLEIQELCKNNLNDKLFLKKKILTLKKNFFLNVRTSIILNDILMKKCFSSSLLTKINLYAKVKFYLGLIQSVLYKDMQILILVPYIKNINIILVFLKKYFSIPIDIIHPKLTSTKYFKNWIRTKNGENSIVIGTGKSVFLPFLKLGVIIFLEEHNVRYKSLNECRYNIRDLAILRAYKENIPIILDSETPSLKTLHNILCKKCSYIKLYSCNQMNRLNNSIIDLKKDKIKFGLSLTLINEIYQNFKRKQILLVFNKFSLFFYVLKCNKCDWIFECSICHDYLEINQYRNILFCKFCLIQIKKPIFCFNCGFFSLIIFNIGIEKIKDKIQNIFPNISLFFLLSKKNIDQKILNTKIYEFSASNPYIIITTEEFVQQYYFPHIQLIVLICIDNYFLSFNFRAIEYFAQFYINLVQLTRKIKKSFKILIQTSFPDDLNLKEICNNGYFSFSKKILSIRKNFLLPPWSFQSVVYSESLHAEYNIVFLSLIRKILEKKSNKNNYFLWFVGPYNVFLSKNRKKHFHKLLIQCSSRSFLKNILHECMDLINIFTVSKRVKWFVDIEPN</sequence>
<evidence type="ECO:0000256" key="6">
    <source>
        <dbReference type="ARBA" id="ARBA00022806"/>
    </source>
</evidence>
<dbReference type="PANTHER" id="PTHR30580:SF0">
    <property type="entry name" value="PRIMOSOMAL PROTEIN N"/>
    <property type="match status" value="1"/>
</dbReference>
<dbReference type="AlphaFoldDB" id="A0A4D6Y1F8"/>
<dbReference type="PANTHER" id="PTHR30580">
    <property type="entry name" value="PRIMOSOMAL PROTEIN N"/>
    <property type="match status" value="1"/>
</dbReference>
<proteinExistence type="inferred from homology"/>
<dbReference type="GO" id="GO:0006302">
    <property type="term" value="P:double-strand break repair"/>
    <property type="evidence" value="ECO:0007669"/>
    <property type="project" value="InterPro"/>
</dbReference>
<evidence type="ECO:0000256" key="2">
    <source>
        <dbReference type="ARBA" id="ARBA00022705"/>
    </source>
</evidence>
<dbReference type="Pfam" id="PF18074">
    <property type="entry name" value="PriA_C"/>
    <property type="match status" value="1"/>
</dbReference>
<feature type="binding site" evidence="11">
    <location>
        <position position="437"/>
    </location>
    <ligand>
        <name>Zn(2+)</name>
        <dbReference type="ChEBI" id="CHEBI:29105"/>
        <label>1</label>
    </ligand>
</feature>
<organism evidence="15 16">
    <name type="scientific">Buchnera aphidicola</name>
    <name type="common">Macrosiphum gaurae</name>
    <dbReference type="NCBI Taxonomy" id="2315801"/>
    <lineage>
        <taxon>Bacteria</taxon>
        <taxon>Pseudomonadati</taxon>
        <taxon>Pseudomonadota</taxon>
        <taxon>Gammaproteobacteria</taxon>
        <taxon>Enterobacterales</taxon>
        <taxon>Erwiniaceae</taxon>
        <taxon>Buchnera</taxon>
    </lineage>
</organism>
<dbReference type="GO" id="GO:0003677">
    <property type="term" value="F:DNA binding"/>
    <property type="evidence" value="ECO:0007669"/>
    <property type="project" value="UniProtKB-UniRule"/>
</dbReference>
<feature type="binding site" evidence="11">
    <location>
        <position position="474"/>
    </location>
    <ligand>
        <name>Zn(2+)</name>
        <dbReference type="ChEBI" id="CHEBI:29105"/>
        <label>1</label>
    </ligand>
</feature>
<feature type="binding site" evidence="11">
    <location>
        <position position="464"/>
    </location>
    <ligand>
        <name>Zn(2+)</name>
        <dbReference type="ChEBI" id="CHEBI:29105"/>
        <label>2</label>
    </ligand>
</feature>
<dbReference type="InterPro" id="IPR041236">
    <property type="entry name" value="PriA_C"/>
</dbReference>
<dbReference type="InterPro" id="IPR027417">
    <property type="entry name" value="P-loop_NTPase"/>
</dbReference>
<dbReference type="HAMAP" id="MF_00983">
    <property type="entry name" value="PriA"/>
    <property type="match status" value="1"/>
</dbReference>
<keyword evidence="6" id="KW-0347">Helicase</keyword>
<gene>
    <name evidence="11 15" type="primary">priA</name>
    <name evidence="15" type="ORF">D9V72_00605</name>
</gene>
<feature type="binding site" evidence="11">
    <location>
        <position position="443"/>
    </location>
    <ligand>
        <name>Zn(2+)</name>
        <dbReference type="ChEBI" id="CHEBI:29105"/>
        <label>2</label>
    </ligand>
</feature>
<keyword evidence="7 11" id="KW-0862">Zinc</keyword>
<dbReference type="Proteomes" id="UP000298716">
    <property type="component" value="Chromosome"/>
</dbReference>
<comment type="subunit">
    <text evidence="11">Component of the replication restart primosome.</text>
</comment>
<feature type="binding site" evidence="11">
    <location>
        <position position="477"/>
    </location>
    <ligand>
        <name>Zn(2+)</name>
        <dbReference type="ChEBI" id="CHEBI:29105"/>
        <label>1</label>
    </ligand>
</feature>
<evidence type="ECO:0000256" key="9">
    <source>
        <dbReference type="ARBA" id="ARBA00023125"/>
    </source>
</evidence>
<dbReference type="SUPFAM" id="SSF161219">
    <property type="entry name" value="CHY zinc finger-like"/>
    <property type="match status" value="1"/>
</dbReference>
<comment type="similarity">
    <text evidence="11">Belongs to the helicase family. PriA subfamily.</text>
</comment>
<evidence type="ECO:0000256" key="5">
    <source>
        <dbReference type="ARBA" id="ARBA00022801"/>
    </source>
</evidence>
<evidence type="ECO:0000256" key="10">
    <source>
        <dbReference type="ARBA" id="ARBA00023235"/>
    </source>
</evidence>
<reference evidence="15 16" key="2">
    <citation type="submission" date="2019-05" db="EMBL/GenBank/DDBJ databases">
        <title>Genome evolution of the obligate endosymbiont Buchnera aphidicola.</title>
        <authorList>
            <person name="Moran N.A."/>
        </authorList>
    </citation>
    <scope>NUCLEOTIDE SEQUENCE [LARGE SCALE GENOMIC DNA]</scope>
    <source>
        <strain evidence="15 16">Mga</strain>
    </source>
</reference>
<evidence type="ECO:0000259" key="12">
    <source>
        <dbReference type="Pfam" id="PF17764"/>
    </source>
</evidence>
<dbReference type="GO" id="GO:1990077">
    <property type="term" value="C:primosome complex"/>
    <property type="evidence" value="ECO:0007669"/>
    <property type="project" value="UniProtKB-UniRule"/>
</dbReference>
<evidence type="ECO:0000259" key="14">
    <source>
        <dbReference type="Pfam" id="PF21213"/>
    </source>
</evidence>
<evidence type="ECO:0000256" key="11">
    <source>
        <dbReference type="HAMAP-Rule" id="MF_00983"/>
    </source>
</evidence>
<feature type="domain" description="Primosomal protein N'-like winged helix" evidence="14">
    <location>
        <begin position="119"/>
        <end position="176"/>
    </location>
</feature>
<keyword evidence="4 11" id="KW-0547">Nucleotide-binding</keyword>
<evidence type="ECO:0000256" key="4">
    <source>
        <dbReference type="ARBA" id="ARBA00022741"/>
    </source>
</evidence>
<accession>A0A4D6Y1F8</accession>
<dbReference type="Gene3D" id="3.40.50.300">
    <property type="entry name" value="P-loop containing nucleotide triphosphate hydrolases"/>
    <property type="match status" value="1"/>
</dbReference>
<dbReference type="OrthoDB" id="9759544at2"/>
<name>A0A4D6Y1F8_9GAMM</name>
<keyword evidence="8 11" id="KW-0067">ATP-binding</keyword>
<dbReference type="GO" id="GO:0006310">
    <property type="term" value="P:DNA recombination"/>
    <property type="evidence" value="ECO:0007669"/>
    <property type="project" value="InterPro"/>
</dbReference>
<evidence type="ECO:0000256" key="7">
    <source>
        <dbReference type="ARBA" id="ARBA00022833"/>
    </source>
</evidence>
<dbReference type="EMBL" id="CP034867">
    <property type="protein sequence ID" value="QCI22579.1"/>
    <property type="molecule type" value="Genomic_DNA"/>
</dbReference>